<dbReference type="Proteomes" id="UP000277811">
    <property type="component" value="Unassembled WGS sequence"/>
</dbReference>
<dbReference type="GO" id="GO:0006313">
    <property type="term" value="P:DNA transposition"/>
    <property type="evidence" value="ECO:0007669"/>
    <property type="project" value="InterPro"/>
</dbReference>
<dbReference type="EMBL" id="UPPP01000094">
    <property type="protein sequence ID" value="VBB08643.1"/>
    <property type="molecule type" value="Genomic_DNA"/>
</dbReference>
<dbReference type="GO" id="GO:0004803">
    <property type="term" value="F:transposase activity"/>
    <property type="evidence" value="ECO:0007669"/>
    <property type="project" value="InterPro"/>
</dbReference>
<dbReference type="AlphaFoldDB" id="A0A498REX9"/>
<dbReference type="PANTHER" id="PTHR34322">
    <property type="entry name" value="TRANSPOSASE, Y1_TNP DOMAIN-CONTAINING"/>
    <property type="match status" value="1"/>
</dbReference>
<dbReference type="InterPro" id="IPR036515">
    <property type="entry name" value="Transposase_17_sf"/>
</dbReference>
<gene>
    <name evidence="2" type="ORF">LUCI_3921</name>
</gene>
<dbReference type="SMART" id="SM01321">
    <property type="entry name" value="Y1_Tnp"/>
    <property type="match status" value="1"/>
</dbReference>
<dbReference type="PANTHER" id="PTHR34322:SF2">
    <property type="entry name" value="TRANSPOSASE IS200-LIKE DOMAIN-CONTAINING PROTEIN"/>
    <property type="match status" value="1"/>
</dbReference>
<dbReference type="Pfam" id="PF01797">
    <property type="entry name" value="Y1_Tnp"/>
    <property type="match status" value="1"/>
</dbReference>
<dbReference type="SUPFAM" id="SSF143422">
    <property type="entry name" value="Transposase IS200-like"/>
    <property type="match status" value="1"/>
</dbReference>
<evidence type="ECO:0000313" key="3">
    <source>
        <dbReference type="Proteomes" id="UP000277811"/>
    </source>
</evidence>
<proteinExistence type="predicted"/>
<protein>
    <recommendedName>
        <fullName evidence="1">Transposase IS200-like domain-containing protein</fullName>
    </recommendedName>
</protein>
<organism evidence="2 3">
    <name type="scientific">Lucifera butyrica</name>
    <dbReference type="NCBI Taxonomy" id="1351585"/>
    <lineage>
        <taxon>Bacteria</taxon>
        <taxon>Bacillati</taxon>
        <taxon>Bacillota</taxon>
        <taxon>Negativicutes</taxon>
        <taxon>Veillonellales</taxon>
        <taxon>Veillonellaceae</taxon>
        <taxon>Lucifera</taxon>
    </lineage>
</organism>
<accession>A0A498REX9</accession>
<reference evidence="2 3" key="1">
    <citation type="submission" date="2018-06" db="EMBL/GenBank/DDBJ databases">
        <authorList>
            <person name="Strepis N."/>
        </authorList>
    </citation>
    <scope>NUCLEOTIDE SEQUENCE [LARGE SCALE GENOMIC DNA]</scope>
    <source>
        <strain evidence="2">LUCI</strain>
    </source>
</reference>
<sequence length="250" mass="29268">MIIMARVARKESSSSIYHVMIRGINKQVILEDDEDNKKFLEVLKVCKELSGYRIYAYCLMGNHIHLLLKVEKEGLEQIFKRLGARYVYYFNQKYKRSGHLFQDRFKSEPVENEDYLITVLRYIHNNPVKAGMSVSVDQYQWNSYNQYIHFASLVDTELVLGMMGIDEFIYLHHQADNETVLDIKEDNFRMTDAEAKMIVKKVCGTESSNDFLYLDIQDRNRFIKELKGKGLSIRQLARITGVSKGIIEKI</sequence>
<evidence type="ECO:0000259" key="1">
    <source>
        <dbReference type="SMART" id="SM01321"/>
    </source>
</evidence>
<name>A0A498REX9_9FIRM</name>
<dbReference type="InterPro" id="IPR002686">
    <property type="entry name" value="Transposase_17"/>
</dbReference>
<evidence type="ECO:0000313" key="2">
    <source>
        <dbReference type="EMBL" id="VBB08643.1"/>
    </source>
</evidence>
<feature type="domain" description="Transposase IS200-like" evidence="1">
    <location>
        <begin position="12"/>
        <end position="126"/>
    </location>
</feature>
<keyword evidence="3" id="KW-1185">Reference proteome</keyword>
<dbReference type="GO" id="GO:0003677">
    <property type="term" value="F:DNA binding"/>
    <property type="evidence" value="ECO:0007669"/>
    <property type="project" value="InterPro"/>
</dbReference>
<dbReference type="Gene3D" id="3.30.70.1290">
    <property type="entry name" value="Transposase IS200-like"/>
    <property type="match status" value="1"/>
</dbReference>